<evidence type="ECO:0000256" key="4">
    <source>
        <dbReference type="PROSITE-ProRule" id="PRU00134"/>
    </source>
</evidence>
<protein>
    <recommendedName>
        <fullName evidence="5">MYND-type domain-containing protein</fullName>
    </recommendedName>
</protein>
<keyword evidence="2 4" id="KW-0863">Zinc-finger</keyword>
<dbReference type="Gene3D" id="6.10.140.2220">
    <property type="match status" value="1"/>
</dbReference>
<evidence type="ECO:0000313" key="6">
    <source>
        <dbReference type="EMBL" id="KZV90221.1"/>
    </source>
</evidence>
<dbReference type="SUPFAM" id="SSF144232">
    <property type="entry name" value="HIT/MYND zinc finger-like"/>
    <property type="match status" value="1"/>
</dbReference>
<proteinExistence type="predicted"/>
<feature type="non-terminal residue" evidence="6">
    <location>
        <position position="514"/>
    </location>
</feature>
<keyword evidence="7" id="KW-1185">Reference proteome</keyword>
<reference evidence="6 7" key="1">
    <citation type="journal article" date="2016" name="Mol. Biol. Evol.">
        <title>Comparative Genomics of Early-Diverging Mushroom-Forming Fungi Provides Insights into the Origins of Lignocellulose Decay Capabilities.</title>
        <authorList>
            <person name="Nagy L.G."/>
            <person name="Riley R."/>
            <person name="Tritt A."/>
            <person name="Adam C."/>
            <person name="Daum C."/>
            <person name="Floudas D."/>
            <person name="Sun H."/>
            <person name="Yadav J.S."/>
            <person name="Pangilinan J."/>
            <person name="Larsson K.H."/>
            <person name="Matsuura K."/>
            <person name="Barry K."/>
            <person name="Labutti K."/>
            <person name="Kuo R."/>
            <person name="Ohm R.A."/>
            <person name="Bhattacharya S.S."/>
            <person name="Shirouzu T."/>
            <person name="Yoshinaga Y."/>
            <person name="Martin F.M."/>
            <person name="Grigoriev I.V."/>
            <person name="Hibbett D.S."/>
        </authorList>
    </citation>
    <scope>NUCLEOTIDE SEQUENCE [LARGE SCALE GENOMIC DNA]</scope>
    <source>
        <strain evidence="6 7">HHB12029</strain>
    </source>
</reference>
<keyword evidence="1" id="KW-0479">Metal-binding</keyword>
<gene>
    <name evidence="6" type="ORF">EXIGLDRAFT_127368</name>
</gene>
<name>A0A165GAB4_EXIGL</name>
<dbReference type="GO" id="GO:0008270">
    <property type="term" value="F:zinc ion binding"/>
    <property type="evidence" value="ECO:0007669"/>
    <property type="project" value="UniProtKB-KW"/>
</dbReference>
<dbReference type="EMBL" id="KV426054">
    <property type="protein sequence ID" value="KZV90221.1"/>
    <property type="molecule type" value="Genomic_DNA"/>
</dbReference>
<dbReference type="PROSITE" id="PS50865">
    <property type="entry name" value="ZF_MYND_2"/>
    <property type="match status" value="1"/>
</dbReference>
<dbReference type="AlphaFoldDB" id="A0A165GAB4"/>
<dbReference type="InParanoid" id="A0A165GAB4"/>
<evidence type="ECO:0000256" key="1">
    <source>
        <dbReference type="ARBA" id="ARBA00022723"/>
    </source>
</evidence>
<dbReference type="Proteomes" id="UP000077266">
    <property type="component" value="Unassembled WGS sequence"/>
</dbReference>
<feature type="domain" description="MYND-type" evidence="5">
    <location>
        <begin position="386"/>
        <end position="446"/>
    </location>
</feature>
<keyword evidence="3" id="KW-0862">Zinc</keyword>
<dbReference type="InterPro" id="IPR002893">
    <property type="entry name" value="Znf_MYND"/>
</dbReference>
<dbReference type="Pfam" id="PF01753">
    <property type="entry name" value="zf-MYND"/>
    <property type="match status" value="1"/>
</dbReference>
<evidence type="ECO:0000313" key="7">
    <source>
        <dbReference type="Proteomes" id="UP000077266"/>
    </source>
</evidence>
<organism evidence="6 7">
    <name type="scientific">Exidia glandulosa HHB12029</name>
    <dbReference type="NCBI Taxonomy" id="1314781"/>
    <lineage>
        <taxon>Eukaryota</taxon>
        <taxon>Fungi</taxon>
        <taxon>Dikarya</taxon>
        <taxon>Basidiomycota</taxon>
        <taxon>Agaricomycotina</taxon>
        <taxon>Agaricomycetes</taxon>
        <taxon>Auriculariales</taxon>
        <taxon>Exidiaceae</taxon>
        <taxon>Exidia</taxon>
    </lineage>
</organism>
<accession>A0A165GAB4</accession>
<sequence length="514" mass="58215">MSTMDFHATAAALALALRNVERPSCCPLCLHNFAFSLEQDLGALDELRATGHDFWNACMGIVAAPRKDDDSSLAALENHFADMTDRCQTRVHFLHDFGPHGCRLDQGSRLYRTFFHSVFRCIWNALTYGDRAVSSLVTTHPQRGFNSKRRGLWPASIAELFPAGERETVSALVFWCTQLFSLHPLIIITELLLIARPIILPLLMCEPEHGRLVWSLVQFLDPVTSACPRPDPRGPCLWPGGQAPCELPDDWLLFPCIVKEEYRLGWTSRRDGYRVANKFLTFLRIGLDSGPDDGNNFTRGYEEALLHTFQRAAIKFHDDRSTGDMNIDALLDYVSGMQWRLGLPATALDNDFLRVRYASRIESYEDIEFSVATPIFAFLELQQKTRSCCGPDCALPMERNAAPGLPFSLCSRCKFTRYCSKACQKRDWKEHSTAGLKSTYSHKQLCPVFCRLLGQPGLSKEYKEVKDFEEAFFQPEVCIDDHDLDILLSIAMEADIPSIYKILVTRLVRAVLLL</sequence>
<dbReference type="STRING" id="1314781.A0A165GAB4"/>
<evidence type="ECO:0000256" key="2">
    <source>
        <dbReference type="ARBA" id="ARBA00022771"/>
    </source>
</evidence>
<evidence type="ECO:0000259" key="5">
    <source>
        <dbReference type="PROSITE" id="PS50865"/>
    </source>
</evidence>
<evidence type="ECO:0000256" key="3">
    <source>
        <dbReference type="ARBA" id="ARBA00022833"/>
    </source>
</evidence>
<dbReference type="OrthoDB" id="3202243at2759"/>